<keyword evidence="6" id="KW-0604">Photosystem II</keyword>
<dbReference type="InterPro" id="IPR016123">
    <property type="entry name" value="Mog1/PsbP_a/b/a-sand"/>
</dbReference>
<evidence type="ECO:0000256" key="2">
    <source>
        <dbReference type="ARBA" id="ARBA00022531"/>
    </source>
</evidence>
<organism evidence="10 11">
    <name type="scientific">Edaphochlamys debaryana</name>
    <dbReference type="NCBI Taxonomy" id="47281"/>
    <lineage>
        <taxon>Eukaryota</taxon>
        <taxon>Viridiplantae</taxon>
        <taxon>Chlorophyta</taxon>
        <taxon>core chlorophytes</taxon>
        <taxon>Chlorophyceae</taxon>
        <taxon>CS clade</taxon>
        <taxon>Chlamydomonadales</taxon>
        <taxon>Chlamydomonadales incertae sedis</taxon>
        <taxon>Edaphochlamys</taxon>
    </lineage>
</organism>
<name>A0A835XL49_9CHLO</name>
<gene>
    <name evidence="10" type="ORF">HYH03_016043</name>
</gene>
<evidence type="ECO:0000256" key="8">
    <source>
        <dbReference type="ARBA" id="ARBA00046272"/>
    </source>
</evidence>
<keyword evidence="4" id="KW-0809">Transit peptide</keyword>
<protein>
    <recommendedName>
        <fullName evidence="9">PsbP C-terminal domain-containing protein</fullName>
    </recommendedName>
</protein>
<keyword evidence="5" id="KW-0793">Thylakoid</keyword>
<evidence type="ECO:0000256" key="6">
    <source>
        <dbReference type="ARBA" id="ARBA00023276"/>
    </source>
</evidence>
<reference evidence="10" key="1">
    <citation type="journal article" date="2020" name="bioRxiv">
        <title>Comparative genomics of Chlamydomonas.</title>
        <authorList>
            <person name="Craig R.J."/>
            <person name="Hasan A.R."/>
            <person name="Ness R.W."/>
            <person name="Keightley P.D."/>
        </authorList>
    </citation>
    <scope>NUCLEOTIDE SEQUENCE</scope>
    <source>
        <strain evidence="10">CCAP 11/70</strain>
    </source>
</reference>
<dbReference type="OrthoDB" id="507333at2759"/>
<feature type="domain" description="PsbP C-terminal" evidence="9">
    <location>
        <begin position="76"/>
        <end position="246"/>
    </location>
</feature>
<dbReference type="InterPro" id="IPR008797">
    <property type="entry name" value="PSII_PsbQ"/>
</dbReference>
<keyword evidence="2" id="KW-0602">Photosynthesis</keyword>
<dbReference type="EMBL" id="JAEHOE010000133">
    <property type="protein sequence ID" value="KAG2485257.1"/>
    <property type="molecule type" value="Genomic_DNA"/>
</dbReference>
<dbReference type="PANTHER" id="PTHR31407:SF6">
    <property type="entry name" value="OXYGEN-EVOLVING ENHANCER PROTEIN 2-1, CHLOROPLASTIC"/>
    <property type="match status" value="1"/>
</dbReference>
<sequence length="247" mass="26301">MAALTAKAFAAAPVAKPASRRSSVVVRAQAPQDVSRRAALAGLAGAAALVSSNVAPAFAASGESANIWGKVTNKSGFIGYVGDGFTVQLPAKWNPSKEREFAGTILRYQDNAYDANHMIVLANPTDKKSIEDFGSPEKFLEQYSFLLGKSAYSGETQSEGGFAPNKVAVAALLEAETATDKKGKKYYRIEVLTRTADGDEGGHHQVFSAAVGSDNKLYIAKVQVGDKRWYKSEEKNARGIVESFTVA</sequence>
<dbReference type="Gene3D" id="3.40.1000.10">
    <property type="entry name" value="Mog1/PsbP, alpha/beta/alpha sandwich"/>
    <property type="match status" value="1"/>
</dbReference>
<keyword evidence="3" id="KW-0934">Plastid</keyword>
<dbReference type="Proteomes" id="UP000612055">
    <property type="component" value="Unassembled WGS sequence"/>
</dbReference>
<dbReference type="Pfam" id="PF01789">
    <property type="entry name" value="PsbP"/>
    <property type="match status" value="1"/>
</dbReference>
<evidence type="ECO:0000313" key="10">
    <source>
        <dbReference type="EMBL" id="KAG2485257.1"/>
    </source>
</evidence>
<dbReference type="GO" id="GO:0019898">
    <property type="term" value="C:extrinsic component of membrane"/>
    <property type="evidence" value="ECO:0007669"/>
    <property type="project" value="InterPro"/>
</dbReference>
<evidence type="ECO:0000313" key="11">
    <source>
        <dbReference type="Proteomes" id="UP000612055"/>
    </source>
</evidence>
<keyword evidence="11" id="KW-1185">Reference proteome</keyword>
<proteinExistence type="inferred from homology"/>
<evidence type="ECO:0000256" key="3">
    <source>
        <dbReference type="ARBA" id="ARBA00022640"/>
    </source>
</evidence>
<evidence type="ECO:0000256" key="1">
    <source>
        <dbReference type="ARBA" id="ARBA00022528"/>
    </source>
</evidence>
<dbReference type="GO" id="GO:0009654">
    <property type="term" value="C:photosystem II oxygen evolving complex"/>
    <property type="evidence" value="ECO:0007669"/>
    <property type="project" value="InterPro"/>
</dbReference>
<dbReference type="SUPFAM" id="SSF55724">
    <property type="entry name" value="Mog1p/PsbP-like"/>
    <property type="match status" value="1"/>
</dbReference>
<dbReference type="GO" id="GO:0005509">
    <property type="term" value="F:calcium ion binding"/>
    <property type="evidence" value="ECO:0007669"/>
    <property type="project" value="InterPro"/>
</dbReference>
<comment type="caution">
    <text evidence="10">The sequence shown here is derived from an EMBL/GenBank/DDBJ whole genome shotgun (WGS) entry which is preliminary data.</text>
</comment>
<dbReference type="PANTHER" id="PTHR31407">
    <property type="match status" value="1"/>
</dbReference>
<comment type="similarity">
    <text evidence="7">Belongs to the PsbP family.</text>
</comment>
<evidence type="ECO:0000256" key="5">
    <source>
        <dbReference type="ARBA" id="ARBA00023078"/>
    </source>
</evidence>
<comment type="subcellular location">
    <subcellularLocation>
        <location evidence="8">Plastid</location>
        <location evidence="8">Chloroplast thylakoid</location>
    </subcellularLocation>
</comment>
<dbReference type="InterPro" id="IPR002683">
    <property type="entry name" value="PsbP_C"/>
</dbReference>
<dbReference type="AlphaFoldDB" id="A0A835XL49"/>
<evidence type="ECO:0000256" key="4">
    <source>
        <dbReference type="ARBA" id="ARBA00022946"/>
    </source>
</evidence>
<dbReference type="GO" id="GO:0015979">
    <property type="term" value="P:photosynthesis"/>
    <property type="evidence" value="ECO:0007669"/>
    <property type="project" value="UniProtKB-KW"/>
</dbReference>
<dbReference type="Pfam" id="PF05757">
    <property type="entry name" value="PsbQ"/>
    <property type="match status" value="1"/>
</dbReference>
<dbReference type="GO" id="GO:0009534">
    <property type="term" value="C:chloroplast thylakoid"/>
    <property type="evidence" value="ECO:0007669"/>
    <property type="project" value="UniProtKB-SubCell"/>
</dbReference>
<keyword evidence="1" id="KW-0150">Chloroplast</keyword>
<evidence type="ECO:0000259" key="9">
    <source>
        <dbReference type="Pfam" id="PF01789"/>
    </source>
</evidence>
<accession>A0A835XL49</accession>
<evidence type="ECO:0000256" key="7">
    <source>
        <dbReference type="ARBA" id="ARBA00035638"/>
    </source>
</evidence>